<dbReference type="AlphaFoldDB" id="A0AAN7VC57"/>
<proteinExistence type="predicted"/>
<evidence type="ECO:0000313" key="3">
    <source>
        <dbReference type="EMBL" id="KAK5644967.1"/>
    </source>
</evidence>
<evidence type="ECO:0000256" key="2">
    <source>
        <dbReference type="SAM" id="SignalP"/>
    </source>
</evidence>
<name>A0AAN7VC57_9COLE</name>
<feature type="region of interest" description="Disordered" evidence="1">
    <location>
        <begin position="66"/>
        <end position="95"/>
    </location>
</feature>
<dbReference type="EMBL" id="JAVRBK010000004">
    <property type="protein sequence ID" value="KAK5644967.1"/>
    <property type="molecule type" value="Genomic_DNA"/>
</dbReference>
<accession>A0AAN7VC57</accession>
<keyword evidence="2" id="KW-0732">Signal</keyword>
<feature type="signal peptide" evidence="2">
    <location>
        <begin position="1"/>
        <end position="16"/>
    </location>
</feature>
<gene>
    <name evidence="3" type="ORF">RI129_006267</name>
</gene>
<evidence type="ECO:0000256" key="1">
    <source>
        <dbReference type="SAM" id="MobiDB-lite"/>
    </source>
</evidence>
<dbReference type="Proteomes" id="UP001329430">
    <property type="component" value="Chromosome 4"/>
</dbReference>
<feature type="chain" id="PRO_5042996999" evidence="2">
    <location>
        <begin position="17"/>
        <end position="95"/>
    </location>
</feature>
<organism evidence="3 4">
    <name type="scientific">Pyrocoelia pectoralis</name>
    <dbReference type="NCBI Taxonomy" id="417401"/>
    <lineage>
        <taxon>Eukaryota</taxon>
        <taxon>Metazoa</taxon>
        <taxon>Ecdysozoa</taxon>
        <taxon>Arthropoda</taxon>
        <taxon>Hexapoda</taxon>
        <taxon>Insecta</taxon>
        <taxon>Pterygota</taxon>
        <taxon>Neoptera</taxon>
        <taxon>Endopterygota</taxon>
        <taxon>Coleoptera</taxon>
        <taxon>Polyphaga</taxon>
        <taxon>Elateriformia</taxon>
        <taxon>Elateroidea</taxon>
        <taxon>Lampyridae</taxon>
        <taxon>Lampyrinae</taxon>
        <taxon>Pyrocoelia</taxon>
    </lineage>
</organism>
<protein>
    <submittedName>
        <fullName evidence="3">Uncharacterized protein</fullName>
    </submittedName>
</protein>
<sequence>MFLYMFLIIYTTAVSGYPATLDDDRLIDKEYMTPGAHQLASWLTYQMRKNDYQQQQSQDSPLLHYRLSGSQGKRNSELTNSMMGLPRNMIDNGKK</sequence>
<comment type="caution">
    <text evidence="3">The sequence shown here is derived from an EMBL/GenBank/DDBJ whole genome shotgun (WGS) entry which is preliminary data.</text>
</comment>
<evidence type="ECO:0000313" key="4">
    <source>
        <dbReference type="Proteomes" id="UP001329430"/>
    </source>
</evidence>
<reference evidence="3 4" key="1">
    <citation type="journal article" date="2024" name="Insects">
        <title>An Improved Chromosome-Level Genome Assembly of the Firefly Pyrocoelia pectoralis.</title>
        <authorList>
            <person name="Fu X."/>
            <person name="Meyer-Rochow V.B."/>
            <person name="Ballantyne L."/>
            <person name="Zhu X."/>
        </authorList>
    </citation>
    <scope>NUCLEOTIDE SEQUENCE [LARGE SCALE GENOMIC DNA]</scope>
    <source>
        <strain evidence="3">XCY_ONT2</strain>
    </source>
</reference>
<keyword evidence="4" id="KW-1185">Reference proteome</keyword>
<feature type="compositionally biased region" description="Polar residues" evidence="1">
    <location>
        <begin position="68"/>
        <end position="82"/>
    </location>
</feature>